<dbReference type="Proteomes" id="UP000594001">
    <property type="component" value="Chromosome"/>
</dbReference>
<dbReference type="AlphaFoldDB" id="A0A7L9RTN3"/>
<proteinExistence type="predicted"/>
<reference evidence="1 2" key="1">
    <citation type="submission" date="2020-06" db="EMBL/GenBank/DDBJ databases">
        <title>The endosymbiont of the kinetoplastid Bodo saltans is a Paracaedibacter-like alpha-proteobacterium possessing a putative toxin-antitoxin system.</title>
        <authorList>
            <person name="Midha S."/>
            <person name="Rigden D.J."/>
            <person name="Siozios S."/>
            <person name="Hurst G.D.D."/>
            <person name="Jackson A.P."/>
        </authorList>
    </citation>
    <scope>NUCLEOTIDE SEQUENCE [LARGE SCALE GENOMIC DNA]</scope>
    <source>
        <strain evidence="1">Lake Konstanz</strain>
    </source>
</reference>
<dbReference type="RefSeq" id="WP_350331538.1">
    <property type="nucleotide sequence ID" value="NZ_CP054719.1"/>
</dbReference>
<evidence type="ECO:0000313" key="1">
    <source>
        <dbReference type="EMBL" id="QOL19983.1"/>
    </source>
</evidence>
<accession>A0A7L9RTN3</accession>
<dbReference type="EMBL" id="CP054719">
    <property type="protein sequence ID" value="QOL19983.1"/>
    <property type="molecule type" value="Genomic_DNA"/>
</dbReference>
<name>A0A7L9RTN3_9PROT</name>
<organism evidence="1 2">
    <name type="scientific">Candidatus Bodocaedibacter vickermanii</name>
    <dbReference type="NCBI Taxonomy" id="2741701"/>
    <lineage>
        <taxon>Bacteria</taxon>
        <taxon>Pseudomonadati</taxon>
        <taxon>Pseudomonadota</taxon>
        <taxon>Alphaproteobacteria</taxon>
        <taxon>Holosporales</taxon>
        <taxon>Candidatus Paracaedibacteraceae</taxon>
        <taxon>Candidatus Bodocaedibacter</taxon>
    </lineage>
</organism>
<protein>
    <submittedName>
        <fullName evidence="1">Uncharacterized protein</fullName>
    </submittedName>
</protein>
<gene>
    <name evidence="1" type="ORF">CPBP_00758</name>
</gene>
<keyword evidence="2" id="KW-1185">Reference proteome</keyword>
<dbReference type="KEGG" id="pbal:CPBP_00758"/>
<evidence type="ECO:0000313" key="2">
    <source>
        <dbReference type="Proteomes" id="UP000594001"/>
    </source>
</evidence>
<sequence>MGRKKLFANTDLVEMFPHYSYEHIWEQENFKKFYTTFFVSVFDHWLTEDEVCEQVMSAVDVRGQSKRNNPNWEIYQEYENRFAGFYEALYKKGVHVLCEGKHLLKLKFHKEYQRYYLYDIREENEFHDYIVPSLGVMVSGNFDLTHVVHANPQYFQKDEFEDIVKRAGLHILT</sequence>